<dbReference type="InterPro" id="IPR050109">
    <property type="entry name" value="HTH-type_TetR-like_transc_reg"/>
</dbReference>
<dbReference type="InterPro" id="IPR001647">
    <property type="entry name" value="HTH_TetR"/>
</dbReference>
<dbReference type="KEGG" id="cpyr:CYJ47_05925"/>
<dbReference type="PROSITE" id="PS50977">
    <property type="entry name" value="HTH_TETR_2"/>
    <property type="match status" value="1"/>
</dbReference>
<sequence length="193" mass="21981">MPRVSEEDLHNRRAEILDGARRCFGHYGYEGATVRRLEEATGKSRGAIFHHFDDKEGLFFALAREDAQRQADVIASAGLVQVMHEMLDHPERHDWLATRLEVVRLVRTDPHFRERWQDQQQIVDNALRERLAENPVGGSPANRDEHAIEVHRAFLETILDGLISRLSVGEEPAILREVLSLAEHAVRTGEVGK</sequence>
<feature type="domain" description="HTH tetR-type" evidence="3">
    <location>
        <begin position="10"/>
        <end position="70"/>
    </location>
</feature>
<dbReference type="PANTHER" id="PTHR30055">
    <property type="entry name" value="HTH-TYPE TRANSCRIPTIONAL REGULATOR RUTR"/>
    <property type="match status" value="1"/>
</dbReference>
<reference evidence="4" key="2">
    <citation type="submission" date="2023-10" db="EMBL/GenBank/DDBJ databases">
        <authorList>
            <person name="Choi B."/>
        </authorList>
    </citation>
    <scope>NUCLEOTIDE SEQUENCE</scope>
    <source>
        <strain evidence="4">UMB0763</strain>
    </source>
</reference>
<dbReference type="RefSeq" id="WP_016457518.1">
    <property type="nucleotide sequence ID" value="NZ_CAMYCO010000001.1"/>
</dbReference>
<dbReference type="GO" id="GO:0003700">
    <property type="term" value="F:DNA-binding transcription factor activity"/>
    <property type="evidence" value="ECO:0007669"/>
    <property type="project" value="TreeGrafter"/>
</dbReference>
<dbReference type="AlphaFoldDB" id="A0AAF1C013"/>
<evidence type="ECO:0000256" key="2">
    <source>
        <dbReference type="PROSITE-ProRule" id="PRU00335"/>
    </source>
</evidence>
<evidence type="ECO:0000313" key="5">
    <source>
        <dbReference type="Proteomes" id="UP000234560"/>
    </source>
</evidence>
<feature type="DNA-binding region" description="H-T-H motif" evidence="2">
    <location>
        <begin position="33"/>
        <end position="52"/>
    </location>
</feature>
<keyword evidence="1 2" id="KW-0238">DNA-binding</keyword>
<gene>
    <name evidence="4" type="ORF">CYJ47_05925</name>
</gene>
<organism evidence="4 5">
    <name type="scientific">Corynebacterium pyruviciproducens</name>
    <dbReference type="NCBI Taxonomy" id="598660"/>
    <lineage>
        <taxon>Bacteria</taxon>
        <taxon>Bacillati</taxon>
        <taxon>Actinomycetota</taxon>
        <taxon>Actinomycetes</taxon>
        <taxon>Mycobacteriales</taxon>
        <taxon>Corynebacteriaceae</taxon>
        <taxon>Corynebacterium</taxon>
    </lineage>
</organism>
<reference evidence="4" key="1">
    <citation type="submission" date="2017-12" db="EMBL/GenBank/DDBJ databases">
        <authorList>
            <person name="Thomas-White K."/>
            <person name="Wolfe A.J."/>
        </authorList>
    </citation>
    <scope>NUCLEOTIDE SEQUENCE</scope>
    <source>
        <strain evidence="4">UMB0763</strain>
    </source>
</reference>
<name>A0AAF1C013_9CORY</name>
<dbReference type="InterPro" id="IPR009057">
    <property type="entry name" value="Homeodomain-like_sf"/>
</dbReference>
<evidence type="ECO:0000256" key="1">
    <source>
        <dbReference type="ARBA" id="ARBA00023125"/>
    </source>
</evidence>
<dbReference type="EMBL" id="CP136958">
    <property type="protein sequence ID" value="WOT03290.1"/>
    <property type="molecule type" value="Genomic_DNA"/>
</dbReference>
<proteinExistence type="predicted"/>
<dbReference type="PANTHER" id="PTHR30055:SF229">
    <property type="entry name" value="HTH-TYPE TRANSCRIPTIONAL REPRESSOR RV1474C"/>
    <property type="match status" value="1"/>
</dbReference>
<dbReference type="GO" id="GO:0000976">
    <property type="term" value="F:transcription cis-regulatory region binding"/>
    <property type="evidence" value="ECO:0007669"/>
    <property type="project" value="TreeGrafter"/>
</dbReference>
<dbReference type="Gene3D" id="1.10.357.10">
    <property type="entry name" value="Tetracycline Repressor, domain 2"/>
    <property type="match status" value="1"/>
</dbReference>
<dbReference type="SUPFAM" id="SSF46689">
    <property type="entry name" value="Homeodomain-like"/>
    <property type="match status" value="1"/>
</dbReference>
<accession>A0AAF1C013</accession>
<evidence type="ECO:0000313" key="4">
    <source>
        <dbReference type="EMBL" id="WOT03290.1"/>
    </source>
</evidence>
<dbReference type="PRINTS" id="PR00455">
    <property type="entry name" value="HTHTETR"/>
</dbReference>
<protein>
    <submittedName>
        <fullName evidence="4">Helix-turn-helix domain-containing protein</fullName>
    </submittedName>
</protein>
<evidence type="ECO:0000259" key="3">
    <source>
        <dbReference type="PROSITE" id="PS50977"/>
    </source>
</evidence>
<dbReference type="Proteomes" id="UP000234560">
    <property type="component" value="Chromosome"/>
</dbReference>
<dbReference type="Pfam" id="PF00440">
    <property type="entry name" value="TetR_N"/>
    <property type="match status" value="1"/>
</dbReference>